<evidence type="ECO:0000313" key="3">
    <source>
        <dbReference type="EMBL" id="RLP76747.1"/>
    </source>
</evidence>
<dbReference type="OrthoDB" id="9801753at2"/>
<reference evidence="3 4" key="1">
    <citation type="submission" date="2018-10" db="EMBL/GenBank/DDBJ databases">
        <title>Xanthobacter tagetidis genome sequencing and assembly.</title>
        <authorList>
            <person name="Maclea K.S."/>
            <person name="Goen A.E."/>
            <person name="Fatima S.A."/>
        </authorList>
    </citation>
    <scope>NUCLEOTIDE SEQUENCE [LARGE SCALE GENOMIC DNA]</scope>
    <source>
        <strain evidence="3 4">ATCC 700314</strain>
    </source>
</reference>
<comment type="caution">
    <text evidence="3">The sequence shown here is derived from an EMBL/GenBank/DDBJ whole genome shotgun (WGS) entry which is preliminary data.</text>
</comment>
<organism evidence="3 4">
    <name type="scientific">Xanthobacter tagetidis</name>
    <dbReference type="NCBI Taxonomy" id="60216"/>
    <lineage>
        <taxon>Bacteria</taxon>
        <taxon>Pseudomonadati</taxon>
        <taxon>Pseudomonadota</taxon>
        <taxon>Alphaproteobacteria</taxon>
        <taxon>Hyphomicrobiales</taxon>
        <taxon>Xanthobacteraceae</taxon>
        <taxon>Xanthobacter</taxon>
    </lineage>
</organism>
<evidence type="ECO:0000256" key="2">
    <source>
        <dbReference type="SAM" id="MobiDB-lite"/>
    </source>
</evidence>
<evidence type="ECO:0000256" key="1">
    <source>
        <dbReference type="HAMAP-Rule" id="MF_00386"/>
    </source>
</evidence>
<name>A0A3L7A991_9HYPH</name>
<evidence type="ECO:0000313" key="4">
    <source>
        <dbReference type="Proteomes" id="UP000269692"/>
    </source>
</evidence>
<feature type="compositionally biased region" description="Basic and acidic residues" evidence="2">
    <location>
        <begin position="145"/>
        <end position="156"/>
    </location>
</feature>
<proteinExistence type="inferred from homology"/>
<accession>A0A3L7A991</accession>
<comment type="function">
    <text evidence="1">Could be involved in insertion of integral membrane proteins into the membrane.</text>
</comment>
<keyword evidence="1" id="KW-1003">Cell membrane</keyword>
<keyword evidence="1" id="KW-0472">Membrane</keyword>
<comment type="subcellular location">
    <subcellularLocation>
        <location evidence="1">Cell membrane</location>
        <topology evidence="1">Peripheral membrane protein</topology>
        <orientation evidence="1">Cytoplasmic side</orientation>
    </subcellularLocation>
</comment>
<comment type="similarity">
    <text evidence="1">Belongs to the UPF0161 family.</text>
</comment>
<dbReference type="InterPro" id="IPR002696">
    <property type="entry name" value="Membr_insert_effic_factor_YidD"/>
</dbReference>
<gene>
    <name evidence="3" type="primary">yidD</name>
    <name evidence="3" type="ORF">D9R14_14835</name>
</gene>
<dbReference type="HAMAP" id="MF_00386">
    <property type="entry name" value="UPF0161_YidD"/>
    <property type="match status" value="1"/>
</dbReference>
<dbReference type="GO" id="GO:0005886">
    <property type="term" value="C:plasma membrane"/>
    <property type="evidence" value="ECO:0007669"/>
    <property type="project" value="UniProtKB-SubCell"/>
</dbReference>
<dbReference type="PANTHER" id="PTHR33383">
    <property type="entry name" value="MEMBRANE PROTEIN INSERTION EFFICIENCY FACTOR-RELATED"/>
    <property type="match status" value="1"/>
</dbReference>
<dbReference type="Proteomes" id="UP000269692">
    <property type="component" value="Unassembled WGS sequence"/>
</dbReference>
<dbReference type="PANTHER" id="PTHR33383:SF1">
    <property type="entry name" value="MEMBRANE PROTEIN INSERTION EFFICIENCY FACTOR-RELATED"/>
    <property type="match status" value="1"/>
</dbReference>
<keyword evidence="4" id="KW-1185">Reference proteome</keyword>
<dbReference type="SMART" id="SM01234">
    <property type="entry name" value="Haemolytic"/>
    <property type="match status" value="1"/>
</dbReference>
<protein>
    <recommendedName>
        <fullName evidence="1">Putative membrane protein insertion efficiency factor</fullName>
    </recommendedName>
</protein>
<sequence length="156" mass="16678">MKAPERDDFEAALAAARPRAPAPSATPEGRLGRVLGALKLVPRTVLRLPILAYRYTLSSFMGRQCRYLPTCSDYADTAIRRHGAYAGFFMAAARICRCHPWGGHGYDPVPERLPAGGHALAPWRYGVWRMPPEGGAGEEGAGEDGADKDGGRAGAG</sequence>
<dbReference type="Pfam" id="PF01809">
    <property type="entry name" value="YidD"/>
    <property type="match status" value="1"/>
</dbReference>
<feature type="region of interest" description="Disordered" evidence="2">
    <location>
        <begin position="134"/>
        <end position="156"/>
    </location>
</feature>
<dbReference type="EMBL" id="RCTF01000012">
    <property type="protein sequence ID" value="RLP76747.1"/>
    <property type="molecule type" value="Genomic_DNA"/>
</dbReference>
<dbReference type="AlphaFoldDB" id="A0A3L7A991"/>
<dbReference type="NCBIfam" id="TIGR00278">
    <property type="entry name" value="membrane protein insertion efficiency factor YidD"/>
    <property type="match status" value="1"/>
</dbReference>